<sequence length="100" mass="10752">MSGVQPISLQQVAAGSDQAQRVKQIQSQQAQQEAAQQLAGIAQREAAAKAERVAGTEKTFHAGDRVREQGREESSRRRRRRPASRRGSDPGAGSSLDVTA</sequence>
<keyword evidence="3" id="KW-1185">Reference proteome</keyword>
<name>A0A7M2Z288_9ACTN</name>
<reference evidence="3" key="2">
    <citation type="journal article" date="2019" name="MicrobiologyOpen">
        <title>High-quality draft genome sequence of Gaiella occulta isolated from a 150 meter deep mineral water borehole and comparison with the genome sequences of other deep-branching lineages of the phylum Actinobacteria.</title>
        <authorList>
            <person name="Severino R."/>
            <person name="Froufe H.J.C."/>
            <person name="Barroso C."/>
            <person name="Albuquerque L."/>
            <person name="Lobo-da-Cunha A."/>
            <person name="da Costa M.S."/>
            <person name="Egas C."/>
        </authorList>
    </citation>
    <scope>NUCLEOTIDE SEQUENCE [LARGE SCALE GENOMIC DNA]</scope>
    <source>
        <strain evidence="3">F2-233</strain>
    </source>
</reference>
<dbReference type="Proteomes" id="UP000254134">
    <property type="component" value="Unassembled WGS sequence"/>
</dbReference>
<evidence type="ECO:0000313" key="3">
    <source>
        <dbReference type="Proteomes" id="UP000254134"/>
    </source>
</evidence>
<evidence type="ECO:0000313" key="2">
    <source>
        <dbReference type="EMBL" id="RDI76002.1"/>
    </source>
</evidence>
<protein>
    <submittedName>
        <fullName evidence="2">Uncharacterized protein</fullName>
    </submittedName>
</protein>
<dbReference type="EMBL" id="QQZY01000001">
    <property type="protein sequence ID" value="RDI76002.1"/>
    <property type="molecule type" value="Genomic_DNA"/>
</dbReference>
<comment type="caution">
    <text evidence="2">The sequence shown here is derived from an EMBL/GenBank/DDBJ whole genome shotgun (WGS) entry which is preliminary data.</text>
</comment>
<organism evidence="2 3">
    <name type="scientific">Gaiella occulta</name>
    <dbReference type="NCBI Taxonomy" id="1002870"/>
    <lineage>
        <taxon>Bacteria</taxon>
        <taxon>Bacillati</taxon>
        <taxon>Actinomycetota</taxon>
        <taxon>Thermoleophilia</taxon>
        <taxon>Gaiellales</taxon>
        <taxon>Gaiellaceae</taxon>
        <taxon>Gaiella</taxon>
    </lineage>
</organism>
<evidence type="ECO:0000256" key="1">
    <source>
        <dbReference type="SAM" id="MobiDB-lite"/>
    </source>
</evidence>
<feature type="compositionally biased region" description="Basic and acidic residues" evidence="1">
    <location>
        <begin position="49"/>
        <end position="75"/>
    </location>
</feature>
<accession>A0A7M2Z288</accession>
<dbReference type="RefSeq" id="WP_114794868.1">
    <property type="nucleotide sequence ID" value="NZ_QQZY01000001.1"/>
</dbReference>
<feature type="region of interest" description="Disordered" evidence="1">
    <location>
        <begin position="49"/>
        <end position="100"/>
    </location>
</feature>
<dbReference type="AlphaFoldDB" id="A0A7M2Z288"/>
<proteinExistence type="predicted"/>
<reference evidence="2 3" key="1">
    <citation type="submission" date="2018-07" db="EMBL/GenBank/DDBJ databases">
        <title>High-quality-draft genome sequence of Gaiella occulta.</title>
        <authorList>
            <person name="Severino R."/>
            <person name="Froufe H.J.C."/>
            <person name="Rainey F.A."/>
            <person name="Barroso C."/>
            <person name="Albuquerque L."/>
            <person name="Lobo-Da-Cunha A."/>
            <person name="Da Costa M.S."/>
            <person name="Egas C."/>
        </authorList>
    </citation>
    <scope>NUCLEOTIDE SEQUENCE [LARGE SCALE GENOMIC DNA]</scope>
    <source>
        <strain evidence="2 3">F2-233</strain>
    </source>
</reference>
<gene>
    <name evidence="2" type="ORF">Gocc_0421</name>
</gene>